<accession>A0A0R2ARB8</accession>
<reference evidence="3 4" key="1">
    <citation type="journal article" date="2015" name="Genome Announc.">
        <title>Expanding the biotechnology potential of lactobacilli through comparative genomics of 213 strains and associated genera.</title>
        <authorList>
            <person name="Sun Z."/>
            <person name="Harris H.M."/>
            <person name="McCann A."/>
            <person name="Guo C."/>
            <person name="Argimon S."/>
            <person name="Zhang W."/>
            <person name="Yang X."/>
            <person name="Jeffery I.B."/>
            <person name="Cooney J.C."/>
            <person name="Kagawa T.F."/>
            <person name="Liu W."/>
            <person name="Song Y."/>
            <person name="Salvetti E."/>
            <person name="Wrobel A."/>
            <person name="Rasinkangas P."/>
            <person name="Parkhill J."/>
            <person name="Rea M.C."/>
            <person name="O'Sullivan O."/>
            <person name="Ritari J."/>
            <person name="Douillard F.P."/>
            <person name="Paul Ross R."/>
            <person name="Yang R."/>
            <person name="Briner A.E."/>
            <person name="Felis G.E."/>
            <person name="de Vos W.M."/>
            <person name="Barrangou R."/>
            <person name="Klaenhammer T.R."/>
            <person name="Caufield P.W."/>
            <person name="Cui Y."/>
            <person name="Zhang H."/>
            <person name="O'Toole P.W."/>
        </authorList>
    </citation>
    <scope>NUCLEOTIDE SEQUENCE [LARGE SCALE GENOMIC DNA]</scope>
    <source>
        <strain evidence="3 4">DSM 23829</strain>
    </source>
</reference>
<keyword evidence="4" id="KW-1185">Reference proteome</keyword>
<proteinExistence type="predicted"/>
<dbReference type="Gene3D" id="3.20.20.100">
    <property type="entry name" value="NADP-dependent oxidoreductase domain"/>
    <property type="match status" value="1"/>
</dbReference>
<dbReference type="InterPro" id="IPR023210">
    <property type="entry name" value="NADP_OxRdtase_dom"/>
</dbReference>
<protein>
    <submittedName>
        <fullName evidence="3">Aldo keto reductase</fullName>
    </submittedName>
</protein>
<dbReference type="AlphaFoldDB" id="A0A0R2ARB8"/>
<dbReference type="InterPro" id="IPR050523">
    <property type="entry name" value="AKR_Detox_Biosynth"/>
</dbReference>
<dbReference type="InterPro" id="IPR036812">
    <property type="entry name" value="NAD(P)_OxRdtase_dom_sf"/>
</dbReference>
<sequence length="140" mass="15956">MDVVEDQYSLIHREAEQELFPYLRENNISFVPFFPLASGLLTGKYTKELSFPEGDIRSENPDFKGERFERIIDKVNEVSKIAKTHDVSTAQLVLAWYMKNPDITVVIPGAKKAEQVASNAKAMQVILSNDEYDKINAIFE</sequence>
<dbReference type="GO" id="GO:0005829">
    <property type="term" value="C:cytosol"/>
    <property type="evidence" value="ECO:0007669"/>
    <property type="project" value="TreeGrafter"/>
</dbReference>
<evidence type="ECO:0000313" key="3">
    <source>
        <dbReference type="EMBL" id="KRM69082.1"/>
    </source>
</evidence>
<dbReference type="SUPFAM" id="SSF51430">
    <property type="entry name" value="NAD(P)-linked oxidoreductase"/>
    <property type="match status" value="1"/>
</dbReference>
<keyword evidence="1" id="KW-0560">Oxidoreductase</keyword>
<dbReference type="GO" id="GO:0016491">
    <property type="term" value="F:oxidoreductase activity"/>
    <property type="evidence" value="ECO:0007669"/>
    <property type="project" value="UniProtKB-KW"/>
</dbReference>
<evidence type="ECO:0000259" key="2">
    <source>
        <dbReference type="Pfam" id="PF00248"/>
    </source>
</evidence>
<dbReference type="PANTHER" id="PTHR43364">
    <property type="entry name" value="NADH-SPECIFIC METHYLGLYOXAL REDUCTASE-RELATED"/>
    <property type="match status" value="1"/>
</dbReference>
<dbReference type="Pfam" id="PF00248">
    <property type="entry name" value="Aldo_ket_red"/>
    <property type="match status" value="1"/>
</dbReference>
<evidence type="ECO:0000313" key="4">
    <source>
        <dbReference type="Proteomes" id="UP000052012"/>
    </source>
</evidence>
<organism evidence="3 4">
    <name type="scientific">Apilactobacillus ozensis DSM 23829 = JCM 17196</name>
    <dbReference type="NCBI Taxonomy" id="1423781"/>
    <lineage>
        <taxon>Bacteria</taxon>
        <taxon>Bacillati</taxon>
        <taxon>Bacillota</taxon>
        <taxon>Bacilli</taxon>
        <taxon>Lactobacillales</taxon>
        <taxon>Lactobacillaceae</taxon>
        <taxon>Apilactobacillus</taxon>
    </lineage>
</organism>
<dbReference type="STRING" id="1423781.FD06_GL000631"/>
<comment type="caution">
    <text evidence="3">The sequence shown here is derived from an EMBL/GenBank/DDBJ whole genome shotgun (WGS) entry which is preliminary data.</text>
</comment>
<evidence type="ECO:0000256" key="1">
    <source>
        <dbReference type="ARBA" id="ARBA00023002"/>
    </source>
</evidence>
<dbReference type="EMBL" id="AYYQ01000008">
    <property type="protein sequence ID" value="KRM69082.1"/>
    <property type="molecule type" value="Genomic_DNA"/>
</dbReference>
<name>A0A0R2ARB8_9LACO</name>
<dbReference type="PANTHER" id="PTHR43364:SF4">
    <property type="entry name" value="NAD(P)-LINKED OXIDOREDUCTASE SUPERFAMILY PROTEIN"/>
    <property type="match status" value="1"/>
</dbReference>
<feature type="domain" description="NADP-dependent oxidoreductase" evidence="2">
    <location>
        <begin position="3"/>
        <end position="138"/>
    </location>
</feature>
<dbReference type="PATRIC" id="fig|1423781.4.peg.645"/>
<gene>
    <name evidence="3" type="ORF">FD06_GL000631</name>
</gene>
<dbReference type="Proteomes" id="UP000052012">
    <property type="component" value="Unassembled WGS sequence"/>
</dbReference>